<dbReference type="PANTHER" id="PTHR10996">
    <property type="entry name" value="2-HYDROXYACID DEHYDROGENASE-RELATED"/>
    <property type="match status" value="1"/>
</dbReference>
<dbReference type="InterPro" id="IPR036291">
    <property type="entry name" value="NAD(P)-bd_dom_sf"/>
</dbReference>
<evidence type="ECO:0000256" key="3">
    <source>
        <dbReference type="RuleBase" id="RU003719"/>
    </source>
</evidence>
<dbReference type="Proteomes" id="UP000717696">
    <property type="component" value="Unassembled WGS sequence"/>
</dbReference>
<evidence type="ECO:0000259" key="4">
    <source>
        <dbReference type="Pfam" id="PF00389"/>
    </source>
</evidence>
<dbReference type="GO" id="GO:0016618">
    <property type="term" value="F:hydroxypyruvate reductase [NAD(P)H] activity"/>
    <property type="evidence" value="ECO:0007669"/>
    <property type="project" value="TreeGrafter"/>
</dbReference>
<keyword evidence="7" id="KW-1185">Reference proteome</keyword>
<comment type="caution">
    <text evidence="6">The sequence shown here is derived from an EMBL/GenBank/DDBJ whole genome shotgun (WGS) entry which is preliminary data.</text>
</comment>
<feature type="domain" description="D-isomer specific 2-hydroxyacid dehydrogenase NAD-binding" evidence="5">
    <location>
        <begin position="129"/>
        <end position="313"/>
    </location>
</feature>
<dbReference type="Pfam" id="PF02826">
    <property type="entry name" value="2-Hacid_dh_C"/>
    <property type="match status" value="1"/>
</dbReference>
<gene>
    <name evidence="6" type="ORF">B0J13DRAFT_447833</name>
</gene>
<dbReference type="InterPro" id="IPR006139">
    <property type="entry name" value="D-isomer_2_OHA_DH_cat_dom"/>
</dbReference>
<dbReference type="GO" id="GO:0030267">
    <property type="term" value="F:glyoxylate reductase (NADPH) activity"/>
    <property type="evidence" value="ECO:0007669"/>
    <property type="project" value="TreeGrafter"/>
</dbReference>
<dbReference type="GO" id="GO:0051287">
    <property type="term" value="F:NAD binding"/>
    <property type="evidence" value="ECO:0007669"/>
    <property type="project" value="InterPro"/>
</dbReference>
<evidence type="ECO:0000313" key="7">
    <source>
        <dbReference type="Proteomes" id="UP000717696"/>
    </source>
</evidence>
<dbReference type="Pfam" id="PF00389">
    <property type="entry name" value="2-Hacid_dh"/>
    <property type="match status" value="1"/>
</dbReference>
<evidence type="ECO:0000259" key="5">
    <source>
        <dbReference type="Pfam" id="PF02826"/>
    </source>
</evidence>
<dbReference type="SUPFAM" id="SSF51735">
    <property type="entry name" value="NAD(P)-binding Rossmann-fold domains"/>
    <property type="match status" value="1"/>
</dbReference>
<dbReference type="GO" id="GO:0005829">
    <property type="term" value="C:cytosol"/>
    <property type="evidence" value="ECO:0007669"/>
    <property type="project" value="TreeGrafter"/>
</dbReference>
<keyword evidence="2" id="KW-0520">NAD</keyword>
<dbReference type="OrthoDB" id="9991913at2759"/>
<dbReference type="InterPro" id="IPR050223">
    <property type="entry name" value="D-isomer_2-hydroxyacid_DH"/>
</dbReference>
<proteinExistence type="inferred from homology"/>
<accession>A0A9P9ELM0</accession>
<comment type="similarity">
    <text evidence="3">Belongs to the D-isomer specific 2-hydroxyacid dehydrogenase family.</text>
</comment>
<reference evidence="6" key="1">
    <citation type="journal article" date="2021" name="Nat. Commun.">
        <title>Genetic determinants of endophytism in the Arabidopsis root mycobiome.</title>
        <authorList>
            <person name="Mesny F."/>
            <person name="Miyauchi S."/>
            <person name="Thiergart T."/>
            <person name="Pickel B."/>
            <person name="Atanasova L."/>
            <person name="Karlsson M."/>
            <person name="Huettel B."/>
            <person name="Barry K.W."/>
            <person name="Haridas S."/>
            <person name="Chen C."/>
            <person name="Bauer D."/>
            <person name="Andreopoulos W."/>
            <person name="Pangilinan J."/>
            <person name="LaButti K."/>
            <person name="Riley R."/>
            <person name="Lipzen A."/>
            <person name="Clum A."/>
            <person name="Drula E."/>
            <person name="Henrissat B."/>
            <person name="Kohler A."/>
            <person name="Grigoriev I.V."/>
            <person name="Martin F.M."/>
            <person name="Hacquard S."/>
        </authorList>
    </citation>
    <scope>NUCLEOTIDE SEQUENCE</scope>
    <source>
        <strain evidence="6">MPI-CAGE-AT-0021</strain>
    </source>
</reference>
<protein>
    <submittedName>
        <fullName evidence="6">Uncharacterized protein</fullName>
    </submittedName>
</protein>
<dbReference type="Gene3D" id="3.40.50.720">
    <property type="entry name" value="NAD(P)-binding Rossmann-like Domain"/>
    <property type="match status" value="2"/>
</dbReference>
<name>A0A9P9ELM0_9HYPO</name>
<evidence type="ECO:0000313" key="6">
    <source>
        <dbReference type="EMBL" id="KAH7139718.1"/>
    </source>
</evidence>
<evidence type="ECO:0000256" key="1">
    <source>
        <dbReference type="ARBA" id="ARBA00023002"/>
    </source>
</evidence>
<dbReference type="PANTHER" id="PTHR10996:SF178">
    <property type="entry name" value="2-HYDROXYACID DEHYDROGENASE YGL185C-RELATED"/>
    <property type="match status" value="1"/>
</dbReference>
<dbReference type="SUPFAM" id="SSF52283">
    <property type="entry name" value="Formate/glycerate dehydrogenase catalytic domain-like"/>
    <property type="match status" value="1"/>
</dbReference>
<evidence type="ECO:0000256" key="2">
    <source>
        <dbReference type="ARBA" id="ARBA00023027"/>
    </source>
</evidence>
<dbReference type="EMBL" id="JAGMUU010000014">
    <property type="protein sequence ID" value="KAH7139718.1"/>
    <property type="molecule type" value="Genomic_DNA"/>
</dbReference>
<dbReference type="InterPro" id="IPR006140">
    <property type="entry name" value="D-isomer_DH_NAD-bd"/>
</dbReference>
<organism evidence="6 7">
    <name type="scientific">Dactylonectria estremocensis</name>
    <dbReference type="NCBI Taxonomy" id="1079267"/>
    <lineage>
        <taxon>Eukaryota</taxon>
        <taxon>Fungi</taxon>
        <taxon>Dikarya</taxon>
        <taxon>Ascomycota</taxon>
        <taxon>Pezizomycotina</taxon>
        <taxon>Sordariomycetes</taxon>
        <taxon>Hypocreomycetidae</taxon>
        <taxon>Hypocreales</taxon>
        <taxon>Nectriaceae</taxon>
        <taxon>Dactylonectria</taxon>
    </lineage>
</organism>
<sequence length="342" mass="37347">MKALPKALVIGSPQGLVPDTVWAQFSSGFEVRMYDFPTTEAFYQSMQKDGSCHGISTIVRLGLNLPPGIEKVGQGWTKRALPHLPSTLRLIVNFGHGYDEEDVPALKARGIEFANTTGGSESTATVGLFLIIASLRQLSRYERMLRNDQFLPALRDSAKTAIDPFGKKLGVIGMGSIGQTVARQAAVLGMEIHCVDRPNLRKMVDLAGTTGLPPLVLCSNIEQLVASVDCLILTCSYSSETHHFLSQHLFGKMRPGIRIVNIARGKCIDEEELCDAIESGIVGGVGLDVHYDEPRVNPRLLKYECVTLLPHVAGLTHDSMSKHAQLALQTAENFFREPPLSQ</sequence>
<keyword evidence="1 3" id="KW-0560">Oxidoreductase</keyword>
<dbReference type="AlphaFoldDB" id="A0A9P9ELM0"/>
<feature type="domain" description="D-isomer specific 2-hydroxyacid dehydrogenase catalytic" evidence="4">
    <location>
        <begin position="76"/>
        <end position="339"/>
    </location>
</feature>